<sequence>MLSCARLSSSGCSRPRRTGYPSLQTFAHARHLRNPEYRILYPIYNFCSPNVPTCPISWFARPLFSRDRLTQDRGISVGSVLVHSSTRRSPASAACVLALSHHPFSAIKHDRVHVLAINADIRFRYAAFALFGLPLPRSSALSWQALSSLPAFCRSHVPPTARSHR</sequence>
<evidence type="ECO:0000313" key="1">
    <source>
        <dbReference type="EMBL" id="KAI0055596.1"/>
    </source>
</evidence>
<organism evidence="1 2">
    <name type="scientific">Artomyces pyxidatus</name>
    <dbReference type="NCBI Taxonomy" id="48021"/>
    <lineage>
        <taxon>Eukaryota</taxon>
        <taxon>Fungi</taxon>
        <taxon>Dikarya</taxon>
        <taxon>Basidiomycota</taxon>
        <taxon>Agaricomycotina</taxon>
        <taxon>Agaricomycetes</taxon>
        <taxon>Russulales</taxon>
        <taxon>Auriscalpiaceae</taxon>
        <taxon>Artomyces</taxon>
    </lineage>
</organism>
<comment type="caution">
    <text evidence="1">The sequence shown here is derived from an EMBL/GenBank/DDBJ whole genome shotgun (WGS) entry which is preliminary data.</text>
</comment>
<reference evidence="1" key="1">
    <citation type="submission" date="2021-03" db="EMBL/GenBank/DDBJ databases">
        <authorList>
            <consortium name="DOE Joint Genome Institute"/>
            <person name="Ahrendt S."/>
            <person name="Looney B.P."/>
            <person name="Miyauchi S."/>
            <person name="Morin E."/>
            <person name="Drula E."/>
            <person name="Courty P.E."/>
            <person name="Chicoki N."/>
            <person name="Fauchery L."/>
            <person name="Kohler A."/>
            <person name="Kuo A."/>
            <person name="Labutti K."/>
            <person name="Pangilinan J."/>
            <person name="Lipzen A."/>
            <person name="Riley R."/>
            <person name="Andreopoulos W."/>
            <person name="He G."/>
            <person name="Johnson J."/>
            <person name="Barry K.W."/>
            <person name="Grigoriev I.V."/>
            <person name="Nagy L."/>
            <person name="Hibbett D."/>
            <person name="Henrissat B."/>
            <person name="Matheny P.B."/>
            <person name="Labbe J."/>
            <person name="Martin F."/>
        </authorList>
    </citation>
    <scope>NUCLEOTIDE SEQUENCE</scope>
    <source>
        <strain evidence="1">HHB10654</strain>
    </source>
</reference>
<evidence type="ECO:0000313" key="2">
    <source>
        <dbReference type="Proteomes" id="UP000814140"/>
    </source>
</evidence>
<keyword evidence="2" id="KW-1185">Reference proteome</keyword>
<accession>A0ACB8SIR3</accession>
<name>A0ACB8SIR3_9AGAM</name>
<dbReference type="Proteomes" id="UP000814140">
    <property type="component" value="Unassembled WGS sequence"/>
</dbReference>
<gene>
    <name evidence="1" type="ORF">BV25DRAFT_165912</name>
</gene>
<dbReference type="EMBL" id="MU277286">
    <property type="protein sequence ID" value="KAI0055596.1"/>
    <property type="molecule type" value="Genomic_DNA"/>
</dbReference>
<protein>
    <submittedName>
        <fullName evidence="1">Uncharacterized protein</fullName>
    </submittedName>
</protein>
<proteinExistence type="predicted"/>
<reference evidence="1" key="2">
    <citation type="journal article" date="2022" name="New Phytol.">
        <title>Evolutionary transition to the ectomycorrhizal habit in the genomes of a hyperdiverse lineage of mushroom-forming fungi.</title>
        <authorList>
            <person name="Looney B."/>
            <person name="Miyauchi S."/>
            <person name="Morin E."/>
            <person name="Drula E."/>
            <person name="Courty P.E."/>
            <person name="Kohler A."/>
            <person name="Kuo A."/>
            <person name="LaButti K."/>
            <person name="Pangilinan J."/>
            <person name="Lipzen A."/>
            <person name="Riley R."/>
            <person name="Andreopoulos W."/>
            <person name="He G."/>
            <person name="Johnson J."/>
            <person name="Nolan M."/>
            <person name="Tritt A."/>
            <person name="Barry K.W."/>
            <person name="Grigoriev I.V."/>
            <person name="Nagy L.G."/>
            <person name="Hibbett D."/>
            <person name="Henrissat B."/>
            <person name="Matheny P.B."/>
            <person name="Labbe J."/>
            <person name="Martin F.M."/>
        </authorList>
    </citation>
    <scope>NUCLEOTIDE SEQUENCE</scope>
    <source>
        <strain evidence="1">HHB10654</strain>
    </source>
</reference>